<evidence type="ECO:0000313" key="2">
    <source>
        <dbReference type="Proteomes" id="UP000276437"/>
    </source>
</evidence>
<dbReference type="EMBL" id="AP018449">
    <property type="protein sequence ID" value="BBB92338.1"/>
    <property type="molecule type" value="Genomic_DNA"/>
</dbReference>
<accession>A0A348AMP0</accession>
<keyword evidence="2" id="KW-1185">Reference proteome</keyword>
<dbReference type="Proteomes" id="UP000276437">
    <property type="component" value="Chromosome"/>
</dbReference>
<dbReference type="KEGG" id="mana:MAMMFC1_03031"/>
<evidence type="ECO:0000313" key="1">
    <source>
        <dbReference type="EMBL" id="BBB92338.1"/>
    </source>
</evidence>
<sequence>MTVIQQILTSSKLVSTQRIKCRELLRNRQLLGAMSTGTQAYWLYAGVKHARATTQMAVYKQFPT</sequence>
<proteinExistence type="predicted"/>
<name>A0A348AMP0_9FIRM</name>
<gene>
    <name evidence="1" type="ORF">MAMMFC1_03031</name>
</gene>
<organism evidence="1 2">
    <name type="scientific">Methylomusa anaerophila</name>
    <dbReference type="NCBI Taxonomy" id="1930071"/>
    <lineage>
        <taxon>Bacteria</taxon>
        <taxon>Bacillati</taxon>
        <taxon>Bacillota</taxon>
        <taxon>Negativicutes</taxon>
        <taxon>Selenomonadales</taxon>
        <taxon>Sporomusaceae</taxon>
        <taxon>Methylomusa</taxon>
    </lineage>
</organism>
<protein>
    <submittedName>
        <fullName evidence="1">Uncharacterized protein</fullName>
    </submittedName>
</protein>
<dbReference type="AlphaFoldDB" id="A0A348AMP0"/>
<reference evidence="1 2" key="1">
    <citation type="journal article" date="2018" name="Int. J. Syst. Evol. Microbiol.">
        <title>Methylomusa anaerophila gen. nov., sp. nov., an anaerobic methanol-utilizing bacterium isolated from a microbial fuel cell.</title>
        <authorList>
            <person name="Amano N."/>
            <person name="Yamamuro A."/>
            <person name="Miyahara M."/>
            <person name="Kouzuma A."/>
            <person name="Abe T."/>
            <person name="Watanabe K."/>
        </authorList>
    </citation>
    <scope>NUCLEOTIDE SEQUENCE [LARGE SCALE GENOMIC DNA]</scope>
    <source>
        <strain evidence="1 2">MMFC1</strain>
    </source>
</reference>